<dbReference type="InterPro" id="IPR040501">
    <property type="entry name" value="TFA2_Winged_2"/>
</dbReference>
<evidence type="ECO:0000313" key="9">
    <source>
        <dbReference type="EMBL" id="KAJ1645799.1"/>
    </source>
</evidence>
<dbReference type="GO" id="GO:0001097">
    <property type="term" value="F:TFIIH-class transcription factor complex binding"/>
    <property type="evidence" value="ECO:0007669"/>
    <property type="project" value="TreeGrafter"/>
</dbReference>
<keyword evidence="10" id="KW-1185">Reference proteome</keyword>
<keyword evidence="3 7" id="KW-0238">DNA-binding</keyword>
<name>A0A9W8CKB6_9FUNG</name>
<dbReference type="InterPro" id="IPR003166">
    <property type="entry name" value="TFIIE_bsu_DNA-bd"/>
</dbReference>
<dbReference type="InterPro" id="IPR016656">
    <property type="entry name" value="TFIIE-bsu"/>
</dbReference>
<evidence type="ECO:0000256" key="6">
    <source>
        <dbReference type="ARBA" id="ARBA00025581"/>
    </source>
</evidence>
<evidence type="ECO:0000256" key="1">
    <source>
        <dbReference type="ARBA" id="ARBA00004123"/>
    </source>
</evidence>
<comment type="similarity">
    <text evidence="7">Belongs to the TFIIE beta subunit family.</text>
</comment>
<comment type="subcellular location">
    <subcellularLocation>
        <location evidence="1 7">Nucleus</location>
    </subcellularLocation>
</comment>
<dbReference type="GO" id="GO:0006367">
    <property type="term" value="P:transcription initiation at RNA polymerase II promoter"/>
    <property type="evidence" value="ECO:0007669"/>
    <property type="project" value="UniProtKB-UniRule"/>
</dbReference>
<dbReference type="Pfam" id="PF02186">
    <property type="entry name" value="TFIIE_beta"/>
    <property type="match status" value="1"/>
</dbReference>
<dbReference type="PROSITE" id="PS51351">
    <property type="entry name" value="TFIIE_BETA_C"/>
    <property type="match status" value="1"/>
</dbReference>
<reference evidence="9" key="1">
    <citation type="submission" date="2022-07" db="EMBL/GenBank/DDBJ databases">
        <title>Phylogenomic reconstructions and comparative analyses of Kickxellomycotina fungi.</title>
        <authorList>
            <person name="Reynolds N.K."/>
            <person name="Stajich J.E."/>
            <person name="Barry K."/>
            <person name="Grigoriev I.V."/>
            <person name="Crous P."/>
            <person name="Smith M.E."/>
        </authorList>
    </citation>
    <scope>NUCLEOTIDE SEQUENCE</scope>
    <source>
        <strain evidence="9">NBRC 105413</strain>
    </source>
</reference>
<keyword evidence="2 7" id="KW-0805">Transcription regulation</keyword>
<keyword evidence="5 7" id="KW-0539">Nucleus</keyword>
<dbReference type="Pfam" id="PF18121">
    <property type="entry name" value="TFA2_Winged_2"/>
    <property type="match status" value="1"/>
</dbReference>
<evidence type="ECO:0000256" key="4">
    <source>
        <dbReference type="ARBA" id="ARBA00023163"/>
    </source>
</evidence>
<dbReference type="PIRSF" id="PIRSF016398">
    <property type="entry name" value="TFIIE-beta"/>
    <property type="match status" value="1"/>
</dbReference>
<evidence type="ECO:0000259" key="8">
    <source>
        <dbReference type="PROSITE" id="PS51351"/>
    </source>
</evidence>
<evidence type="ECO:0000256" key="2">
    <source>
        <dbReference type="ARBA" id="ARBA00023015"/>
    </source>
</evidence>
<dbReference type="EMBL" id="JANBOH010000088">
    <property type="protein sequence ID" value="KAJ1645799.1"/>
    <property type="molecule type" value="Genomic_DNA"/>
</dbReference>
<dbReference type="PANTHER" id="PTHR12716">
    <property type="entry name" value="TRANSCRIPTION INITIATION FACTOR IIE, BETA SUBUNIT"/>
    <property type="match status" value="1"/>
</dbReference>
<proteinExistence type="inferred from homology"/>
<comment type="function">
    <text evidence="6 7">Recruits TFIIH to the initiation complex and stimulates the RNA polymerase II C-terminal domain kinase and DNA-dependent ATPase activities of TFIIH. Both TFIIH and TFIIE are required for promoter clearance by RNA polymerase.</text>
</comment>
<sequence length="268" mass="30825">MSDLIAGRKGFSKAIANQPVYQQKRIHAISTQLSTYRERQPASEDTNKPKIALSTDSGVLTRVHQIIDFLKKSQRPCTVDEIRLHISEFADEGPEFGHLSNNAKVIYNQRENAFAYKPEYNIRTADELLDYLRAIPDGGGLEVKKLSDSYLSEYSKVVADLRKRHLVLATTDNDDRPKYIFYNHMVIDQEVDEELKMNWDRMVVPDEPELGREMKRAGLGQARVEMREVREQKDVKKTKKASTRKTKLTNTHLGDLIDLTKDYVPESK</sequence>
<dbReference type="GO" id="GO:0003677">
    <property type="term" value="F:DNA binding"/>
    <property type="evidence" value="ECO:0007669"/>
    <property type="project" value="UniProtKB-UniRule"/>
</dbReference>
<dbReference type="GO" id="GO:0005673">
    <property type="term" value="C:transcription factor TFIIE complex"/>
    <property type="evidence" value="ECO:0007669"/>
    <property type="project" value="UniProtKB-UniRule"/>
</dbReference>
<evidence type="ECO:0000256" key="7">
    <source>
        <dbReference type="PIRNR" id="PIRNR016398"/>
    </source>
</evidence>
<accession>A0A9W8CKB6</accession>
<protein>
    <recommendedName>
        <fullName evidence="7">Transcription initiation factor IIE subunit beta</fullName>
    </recommendedName>
</protein>
<feature type="domain" description="TFIIE beta" evidence="8">
    <location>
        <begin position="45"/>
        <end position="123"/>
    </location>
</feature>
<dbReference type="AlphaFoldDB" id="A0A9W8CKB6"/>
<comment type="caution">
    <text evidence="9">The sequence shown here is derived from an EMBL/GenBank/DDBJ whole genome shotgun (WGS) entry which is preliminary data.</text>
</comment>
<gene>
    <name evidence="9" type="primary">tfa2</name>
    <name evidence="9" type="ORF">LPJ64_002641</name>
</gene>
<evidence type="ECO:0000256" key="3">
    <source>
        <dbReference type="ARBA" id="ARBA00023125"/>
    </source>
</evidence>
<dbReference type="PANTHER" id="PTHR12716:SF8">
    <property type="entry name" value="TRANSCRIPTION INITIATION FACTOR IIE SUBUNIT BETA"/>
    <property type="match status" value="1"/>
</dbReference>
<dbReference type="Proteomes" id="UP001145021">
    <property type="component" value="Unassembled WGS sequence"/>
</dbReference>
<evidence type="ECO:0000256" key="5">
    <source>
        <dbReference type="ARBA" id="ARBA00023242"/>
    </source>
</evidence>
<keyword evidence="4 7" id="KW-0804">Transcription</keyword>
<comment type="subunit">
    <text evidence="7">Tetramer of two alpha and two beta chains.</text>
</comment>
<evidence type="ECO:0000313" key="10">
    <source>
        <dbReference type="Proteomes" id="UP001145021"/>
    </source>
</evidence>
<organism evidence="9 10">
    <name type="scientific">Coemansia asiatica</name>
    <dbReference type="NCBI Taxonomy" id="1052880"/>
    <lineage>
        <taxon>Eukaryota</taxon>
        <taxon>Fungi</taxon>
        <taxon>Fungi incertae sedis</taxon>
        <taxon>Zoopagomycota</taxon>
        <taxon>Kickxellomycotina</taxon>
        <taxon>Kickxellomycetes</taxon>
        <taxon>Kickxellales</taxon>
        <taxon>Kickxellaceae</taxon>
        <taxon>Coemansia</taxon>
    </lineage>
</organism>